<feature type="non-terminal residue" evidence="1">
    <location>
        <position position="1"/>
    </location>
</feature>
<protein>
    <submittedName>
        <fullName evidence="1">N2227-like protein</fullName>
    </submittedName>
</protein>
<evidence type="ECO:0000313" key="2">
    <source>
        <dbReference type="Proteomes" id="UP000092321"/>
    </source>
</evidence>
<dbReference type="PANTHER" id="PTHR12303">
    <property type="entry name" value="CARNOSINE N-METHYLTRANSFERASE"/>
    <property type="match status" value="1"/>
</dbReference>
<dbReference type="SMART" id="SM01296">
    <property type="entry name" value="N2227"/>
    <property type="match status" value="1"/>
</dbReference>
<name>A0A1B7THG0_9ASCO</name>
<dbReference type="AlphaFoldDB" id="A0A1B7THG0"/>
<accession>A0A1B7THG0</accession>
<comment type="caution">
    <text evidence="1">The sequence shown here is derived from an EMBL/GenBank/DDBJ whole genome shotgun (WGS) entry which is preliminary data.</text>
</comment>
<gene>
    <name evidence="1" type="ORF">HANVADRAFT_15944</name>
</gene>
<dbReference type="GO" id="GO:0008757">
    <property type="term" value="F:S-adenosylmethionine-dependent methyltransferase activity"/>
    <property type="evidence" value="ECO:0007669"/>
    <property type="project" value="InterPro"/>
</dbReference>
<dbReference type="OrthoDB" id="978at2759"/>
<dbReference type="EMBL" id="LXPE01000005">
    <property type="protein sequence ID" value="OBA28108.1"/>
    <property type="molecule type" value="Genomic_DNA"/>
</dbReference>
<proteinExistence type="predicted"/>
<dbReference type="Pfam" id="PF07942">
    <property type="entry name" value="CARME"/>
    <property type="match status" value="1"/>
</dbReference>
<feature type="non-terminal residue" evidence="1">
    <location>
        <position position="251"/>
    </location>
</feature>
<evidence type="ECO:0000313" key="1">
    <source>
        <dbReference type="EMBL" id="OBA28108.1"/>
    </source>
</evidence>
<sequence>LSLTKETLTHLVRDYNSMYYNAETLPIVDYILQTISKNVKNINDGNTDILLPGSGVGRVSYEVAKNFPHVNVTSVEYSDLMYIGNQLLYSCNKNIKISPWVMEYSNHLSVKDQLKSFNINCQDFKKPKNLNIDLGDFRKFKINNNDDEKKKQLILITVFFMDTAENILEYLDTIESYKRDYETVHWINIGPLKYGTRPKVVLTVEEFTELRAARGWKDIQCSCSPKEEIGYITNNDGLYKGRYSLLKFHSI</sequence>
<organism evidence="1 2">
    <name type="scientific">Hanseniaspora valbyensis NRRL Y-1626</name>
    <dbReference type="NCBI Taxonomy" id="766949"/>
    <lineage>
        <taxon>Eukaryota</taxon>
        <taxon>Fungi</taxon>
        <taxon>Dikarya</taxon>
        <taxon>Ascomycota</taxon>
        <taxon>Saccharomycotina</taxon>
        <taxon>Saccharomycetes</taxon>
        <taxon>Saccharomycodales</taxon>
        <taxon>Saccharomycodaceae</taxon>
        <taxon>Hanseniaspora</taxon>
    </lineage>
</organism>
<dbReference type="Proteomes" id="UP000092321">
    <property type="component" value="Unassembled WGS sequence"/>
</dbReference>
<dbReference type="SUPFAM" id="SSF53335">
    <property type="entry name" value="S-adenosyl-L-methionine-dependent methyltransferases"/>
    <property type="match status" value="1"/>
</dbReference>
<dbReference type="InterPro" id="IPR012901">
    <property type="entry name" value="CARME"/>
</dbReference>
<reference evidence="2" key="1">
    <citation type="journal article" date="2016" name="Proc. Natl. Acad. Sci. U.S.A.">
        <title>Comparative genomics of biotechnologically important yeasts.</title>
        <authorList>
            <person name="Riley R."/>
            <person name="Haridas S."/>
            <person name="Wolfe K.H."/>
            <person name="Lopes M.R."/>
            <person name="Hittinger C.T."/>
            <person name="Goeker M."/>
            <person name="Salamov A.A."/>
            <person name="Wisecaver J.H."/>
            <person name="Long T.M."/>
            <person name="Calvey C.H."/>
            <person name="Aerts A.L."/>
            <person name="Barry K.W."/>
            <person name="Choi C."/>
            <person name="Clum A."/>
            <person name="Coughlan A.Y."/>
            <person name="Deshpande S."/>
            <person name="Douglass A.P."/>
            <person name="Hanson S.J."/>
            <person name="Klenk H.-P."/>
            <person name="LaButti K.M."/>
            <person name="Lapidus A."/>
            <person name="Lindquist E.A."/>
            <person name="Lipzen A.M."/>
            <person name="Meier-Kolthoff J.P."/>
            <person name="Ohm R.A."/>
            <person name="Otillar R.P."/>
            <person name="Pangilinan J.L."/>
            <person name="Peng Y."/>
            <person name="Rokas A."/>
            <person name="Rosa C.A."/>
            <person name="Scheuner C."/>
            <person name="Sibirny A.A."/>
            <person name="Slot J.C."/>
            <person name="Stielow J.B."/>
            <person name="Sun H."/>
            <person name="Kurtzman C.P."/>
            <person name="Blackwell M."/>
            <person name="Grigoriev I.V."/>
            <person name="Jeffries T.W."/>
        </authorList>
    </citation>
    <scope>NUCLEOTIDE SEQUENCE [LARGE SCALE GENOMIC DNA]</scope>
    <source>
        <strain evidence="2">NRRL Y-1626</strain>
    </source>
</reference>
<keyword evidence="2" id="KW-1185">Reference proteome</keyword>
<dbReference type="PANTHER" id="PTHR12303:SF11">
    <property type="entry name" value="AER338CP"/>
    <property type="match status" value="1"/>
</dbReference>
<dbReference type="InterPro" id="IPR029063">
    <property type="entry name" value="SAM-dependent_MTases_sf"/>
</dbReference>